<proteinExistence type="predicted"/>
<feature type="transmembrane region" description="Helical" evidence="6">
    <location>
        <begin position="521"/>
        <end position="541"/>
    </location>
</feature>
<dbReference type="Gene3D" id="1.20.1640.10">
    <property type="entry name" value="Multidrug efflux transporter AcrB transmembrane domain"/>
    <property type="match status" value="2"/>
</dbReference>
<dbReference type="PROSITE" id="PS50156">
    <property type="entry name" value="SSD"/>
    <property type="match status" value="1"/>
</dbReference>
<dbReference type="InterPro" id="IPR000731">
    <property type="entry name" value="SSD"/>
</dbReference>
<organism evidence="8 9">
    <name type="scientific">Peptidiphaga gingivicola</name>
    <dbReference type="NCBI Taxonomy" id="2741497"/>
    <lineage>
        <taxon>Bacteria</taxon>
        <taxon>Bacillati</taxon>
        <taxon>Actinomycetota</taxon>
        <taxon>Actinomycetes</taxon>
        <taxon>Actinomycetales</taxon>
        <taxon>Actinomycetaceae</taxon>
        <taxon>Peptidiphaga</taxon>
    </lineage>
</organism>
<dbReference type="Pfam" id="PF03176">
    <property type="entry name" value="MMPL"/>
    <property type="match status" value="2"/>
</dbReference>
<keyword evidence="5 6" id="KW-0472">Membrane</keyword>
<accession>A0A179B274</accession>
<dbReference type="RefSeq" id="WP_064231999.1">
    <property type="nucleotide sequence ID" value="NZ_LVZK01000003.1"/>
</dbReference>
<dbReference type="EMBL" id="LVZK01000003">
    <property type="protein sequence ID" value="OAP85419.1"/>
    <property type="molecule type" value="Genomic_DNA"/>
</dbReference>
<feature type="transmembrane region" description="Helical" evidence="6">
    <location>
        <begin position="212"/>
        <end position="230"/>
    </location>
</feature>
<keyword evidence="9" id="KW-1185">Reference proteome</keyword>
<evidence type="ECO:0000259" key="7">
    <source>
        <dbReference type="PROSITE" id="PS50156"/>
    </source>
</evidence>
<dbReference type="SUPFAM" id="SSF82866">
    <property type="entry name" value="Multidrug efflux transporter AcrB transmembrane domain"/>
    <property type="match status" value="2"/>
</dbReference>
<feature type="transmembrane region" description="Helical" evidence="6">
    <location>
        <begin position="236"/>
        <end position="255"/>
    </location>
</feature>
<evidence type="ECO:0000256" key="2">
    <source>
        <dbReference type="ARBA" id="ARBA00022475"/>
    </source>
</evidence>
<feature type="transmembrane region" description="Helical" evidence="6">
    <location>
        <begin position="185"/>
        <end position="205"/>
    </location>
</feature>
<comment type="subcellular location">
    <subcellularLocation>
        <location evidence="1">Cell membrane</location>
        <topology evidence="1">Multi-pass membrane protein</topology>
    </subcellularLocation>
</comment>
<name>A0A179B274_9ACTO</name>
<dbReference type="InterPro" id="IPR050545">
    <property type="entry name" value="Mycobact_MmpL"/>
</dbReference>
<feature type="transmembrane region" description="Helical" evidence="6">
    <location>
        <begin position="631"/>
        <end position="653"/>
    </location>
</feature>
<dbReference type="Proteomes" id="UP000078368">
    <property type="component" value="Unassembled WGS sequence"/>
</dbReference>
<evidence type="ECO:0000256" key="1">
    <source>
        <dbReference type="ARBA" id="ARBA00004651"/>
    </source>
</evidence>
<dbReference type="OrthoDB" id="7051771at2"/>
<evidence type="ECO:0000256" key="3">
    <source>
        <dbReference type="ARBA" id="ARBA00022692"/>
    </source>
</evidence>
<sequence>MSSSLYRLGNFCAAHAKRVLAAWLFLIAFLGVVVAQTGINLSSSYKIDGLESIEGVDVLSERLPQASGVSESVLFSSDDSIKSHKETIKAFVDEAKKIGGVTNVSDPFAAATGSVSSDGKHALAAVQTDKSAGDAKGDVGPKAAAISAKLNSLVAQARAADASLTVQRSGAVGHKTEIALSATEIVGVLIAAIVLFVTFGSLLAAGSPIVSAIIGVGTGLLGIVVAASFVEVSSVTPVLAVMIGLAVGIDYALFIMSRAREYLAEGIDPRSAASRATATAGSAVVFAGGTVIVALCGLSVTGLHFLAVMGAASAAVVAVAVLVAVTAVPALLGLLGHRLSPKPRKERRSGRIARAWVRAVTRRPAATVAVVLGTLGVAAVPALDLATALPDSGQAARGTVERDTYDAVAKAYGEGYNAPIAVLADIVQSQDPIGLVKTLSEKIGKLDGVERVALATPNRDGSLAFVQIIPTGGQTSKATADLVKEIRGLAPSWEKQYGISNVMVTGKTAVAIDISDKLGQALLPFGIVVVGLSLAILLVVFRSIAVPLTATLGFLLSLAAGMGAVGAVYGYGWLADALNVTKTGPVISFMPILVIGILFGLAMDYQVFLVSRMREEWIRTGDAGRATREGFVGSAKVVTAAAVIMTGVFAAFIPHGSVEIKPIAIALTAGIAADAFLVRMTFIPAIMALLGRKAWWIPRWLDAALPAVDVEGDGLARSLEHEAWVADHGESAVRLEGLTILDGDEPLVDSFSLAAGPGQLAVVRGEDAVARRALSAVVEGRLLPDAGIAVIGSHTLPDGRSQVQGMTTALRSWDGPVSARASVVVVDDPGKRRWERVRQLLDQGRTVLATGPASMTVPPDLCVSAQATIFPPSNRVDASPSNRVGAAIR</sequence>
<gene>
    <name evidence="8" type="ORF">A4H34_10045</name>
</gene>
<feature type="domain" description="SSD" evidence="7">
    <location>
        <begin position="185"/>
        <end position="334"/>
    </location>
</feature>
<feature type="transmembrane region" description="Helical" evidence="6">
    <location>
        <begin position="665"/>
        <end position="690"/>
    </location>
</feature>
<comment type="caution">
    <text evidence="8">The sequence shown here is derived from an EMBL/GenBank/DDBJ whole genome shotgun (WGS) entry which is preliminary data.</text>
</comment>
<keyword evidence="3 6" id="KW-0812">Transmembrane</keyword>
<evidence type="ECO:0000256" key="4">
    <source>
        <dbReference type="ARBA" id="ARBA00022989"/>
    </source>
</evidence>
<keyword evidence="2" id="KW-1003">Cell membrane</keyword>
<feature type="transmembrane region" description="Helical" evidence="6">
    <location>
        <begin position="306"/>
        <end position="335"/>
    </location>
</feature>
<dbReference type="PANTHER" id="PTHR33406">
    <property type="entry name" value="MEMBRANE PROTEIN MJ1562-RELATED"/>
    <property type="match status" value="1"/>
</dbReference>
<feature type="transmembrane region" description="Helical" evidence="6">
    <location>
        <begin position="586"/>
        <end position="610"/>
    </location>
</feature>
<dbReference type="InterPro" id="IPR004869">
    <property type="entry name" value="MMPL_dom"/>
</dbReference>
<feature type="transmembrane region" description="Helical" evidence="6">
    <location>
        <begin position="276"/>
        <end position="300"/>
    </location>
</feature>
<dbReference type="GO" id="GO:0005886">
    <property type="term" value="C:plasma membrane"/>
    <property type="evidence" value="ECO:0007669"/>
    <property type="project" value="UniProtKB-SubCell"/>
</dbReference>
<dbReference type="PANTHER" id="PTHR33406:SF13">
    <property type="entry name" value="MEMBRANE PROTEIN YDFJ"/>
    <property type="match status" value="1"/>
</dbReference>
<protein>
    <recommendedName>
        <fullName evidence="7">SSD domain-containing protein</fullName>
    </recommendedName>
</protein>
<dbReference type="STRING" id="1823756.A4H34_10045"/>
<dbReference type="AlphaFoldDB" id="A0A179B274"/>
<reference evidence="8 9" key="1">
    <citation type="submission" date="2016-04" db="EMBL/GenBank/DDBJ databases">
        <title>Peptidophaga gingivicola gen. nov., sp. nov., isolated from human subgingival plaque.</title>
        <authorList>
            <person name="Beall C.J."/>
            <person name="Mokrzan E.M."/>
            <person name="Griffen A.L."/>
            <person name="Leys E.J."/>
        </authorList>
    </citation>
    <scope>NUCLEOTIDE SEQUENCE [LARGE SCALE GENOMIC DNA]</scope>
    <source>
        <strain evidence="8 9">BA112</strain>
    </source>
</reference>
<evidence type="ECO:0000313" key="8">
    <source>
        <dbReference type="EMBL" id="OAP85419.1"/>
    </source>
</evidence>
<evidence type="ECO:0000256" key="6">
    <source>
        <dbReference type="SAM" id="Phobius"/>
    </source>
</evidence>
<evidence type="ECO:0000313" key="9">
    <source>
        <dbReference type="Proteomes" id="UP000078368"/>
    </source>
</evidence>
<feature type="transmembrane region" description="Helical" evidence="6">
    <location>
        <begin position="364"/>
        <end position="383"/>
    </location>
</feature>
<feature type="transmembrane region" description="Helical" evidence="6">
    <location>
        <begin position="553"/>
        <end position="574"/>
    </location>
</feature>
<keyword evidence="4 6" id="KW-1133">Transmembrane helix</keyword>
<evidence type="ECO:0000256" key="5">
    <source>
        <dbReference type="ARBA" id="ARBA00023136"/>
    </source>
</evidence>